<feature type="region of interest" description="Disordered" evidence="3">
    <location>
        <begin position="1"/>
        <end position="96"/>
    </location>
</feature>
<proteinExistence type="inferred from homology"/>
<evidence type="ECO:0000313" key="5">
    <source>
        <dbReference type="Proteomes" id="UP000242791"/>
    </source>
</evidence>
<dbReference type="Proteomes" id="UP000242791">
    <property type="component" value="Unassembled WGS sequence"/>
</dbReference>
<feature type="compositionally biased region" description="Acidic residues" evidence="3">
    <location>
        <begin position="411"/>
        <end position="441"/>
    </location>
</feature>
<feature type="compositionally biased region" description="Low complexity" evidence="3">
    <location>
        <begin position="13"/>
        <end position="29"/>
    </location>
</feature>
<accession>A0A1J9QQU1</accession>
<name>A0A1J9QQU1_9EURO</name>
<dbReference type="VEuPathDB" id="FungiDB:ACJ73_06070"/>
<gene>
    <name evidence="4" type="ORF">ACJ73_06070</name>
</gene>
<dbReference type="PANTHER" id="PTHR16127:SF13">
    <property type="entry name" value="GH01188P"/>
    <property type="match status" value="1"/>
</dbReference>
<feature type="region of interest" description="Disordered" evidence="3">
    <location>
        <begin position="144"/>
        <end position="167"/>
    </location>
</feature>
<feature type="compositionally biased region" description="Basic and acidic residues" evidence="3">
    <location>
        <begin position="87"/>
        <end position="96"/>
    </location>
</feature>
<keyword evidence="5" id="KW-1185">Reference proteome</keyword>
<evidence type="ECO:0000256" key="3">
    <source>
        <dbReference type="SAM" id="MobiDB-lite"/>
    </source>
</evidence>
<dbReference type="STRING" id="1658174.A0A1J9QQU1"/>
<evidence type="ECO:0000256" key="2">
    <source>
        <dbReference type="SAM" id="Coils"/>
    </source>
</evidence>
<keyword evidence="2" id="KW-0175">Coiled coil</keyword>
<comment type="caution">
    <text evidence="4">The sequence shown here is derived from an EMBL/GenBank/DDBJ whole genome shotgun (WGS) entry which is preliminary data.</text>
</comment>
<reference evidence="4 5" key="1">
    <citation type="submission" date="2015-08" db="EMBL/GenBank/DDBJ databases">
        <title>Emmonsia species relationships and genome sequence.</title>
        <authorList>
            <person name="Cuomo C.A."/>
            <person name="Schwartz I.S."/>
            <person name="Kenyon C."/>
            <person name="De Hoog G.S."/>
            <person name="Govender N.P."/>
            <person name="Botha A."/>
            <person name="Moreno L."/>
            <person name="De Vries M."/>
            <person name="Munoz J.F."/>
            <person name="Stielow J.B."/>
        </authorList>
    </citation>
    <scope>NUCLEOTIDE SEQUENCE [LARGE SCALE GENOMIC DNA]</scope>
    <source>
        <strain evidence="4 5">EI222</strain>
    </source>
</reference>
<sequence>MAAAASHVHLGYNSSSASHSASSHTNHSNFVNRHPDSPVSSTHSGSPHPAMAPTTMAKKAKGKKPADPSETSKLLAAKISQLEQDAAGEKDQEAEIEREVKKATRDLNQLLNNIESPMTRLETVHKKYTELLADMKKLDRDYAKSKKRADQLQKDQDKGKSELSKTATMKDKLEKLCRELTRENKKVKDENKRLEEIEKKARGVVNARLDSLLFDIQDFVTARGDARGEKADIDLDDALRAKIKTIGEKFEAREQHYKALLRSRDAEIQSLTAKYEEQRRGAESEAQRCRALSSQVSTFSQTEAELRSQLNIYVEKFKQVEDTLNNSNELFLTFRKEMEEMAKKTKRLEKENMTLTRKHEQTNRNILEMAEERTRNNDELEKWRKKSNNLEALCRRMQEQGRGQALAGELDAVDDEGTESEYDDEYEDEEDDDDLSDEGEYDDHHHHHHHHNHHAEHQHPPANRAPDGKPFFGPPPPPALVETKSNGHRGVVNGYRH</sequence>
<dbReference type="EMBL" id="LGTZ01001016">
    <property type="protein sequence ID" value="OJD22579.1"/>
    <property type="molecule type" value="Genomic_DNA"/>
</dbReference>
<evidence type="ECO:0000313" key="4">
    <source>
        <dbReference type="EMBL" id="OJD22579.1"/>
    </source>
</evidence>
<feature type="coiled-coil region" evidence="2">
    <location>
        <begin position="331"/>
        <end position="400"/>
    </location>
</feature>
<dbReference type="PANTHER" id="PTHR16127">
    <property type="entry name" value="TAXILIN"/>
    <property type="match status" value="1"/>
</dbReference>
<dbReference type="InterPro" id="IPR026183">
    <property type="entry name" value="Taxilin_fam"/>
</dbReference>
<organism evidence="4 5">
    <name type="scientific">Blastomyces percursus</name>
    <dbReference type="NCBI Taxonomy" id="1658174"/>
    <lineage>
        <taxon>Eukaryota</taxon>
        <taxon>Fungi</taxon>
        <taxon>Dikarya</taxon>
        <taxon>Ascomycota</taxon>
        <taxon>Pezizomycotina</taxon>
        <taxon>Eurotiomycetes</taxon>
        <taxon>Eurotiomycetidae</taxon>
        <taxon>Onygenales</taxon>
        <taxon>Ajellomycetaceae</taxon>
        <taxon>Blastomyces</taxon>
    </lineage>
</organism>
<dbReference type="GO" id="GO:0019905">
    <property type="term" value="F:syntaxin binding"/>
    <property type="evidence" value="ECO:0007669"/>
    <property type="project" value="InterPro"/>
</dbReference>
<dbReference type="Pfam" id="PF09728">
    <property type="entry name" value="Taxilin"/>
    <property type="match status" value="1"/>
</dbReference>
<evidence type="ECO:0008006" key="6">
    <source>
        <dbReference type="Google" id="ProtNLM"/>
    </source>
</evidence>
<dbReference type="AlphaFoldDB" id="A0A1J9QQU1"/>
<feature type="region of interest" description="Disordered" evidence="3">
    <location>
        <begin position="401"/>
        <end position="497"/>
    </location>
</feature>
<comment type="similarity">
    <text evidence="1">Belongs to the taxilin family.</text>
</comment>
<dbReference type="OrthoDB" id="425555at2759"/>
<feature type="compositionally biased region" description="Basic residues" evidence="3">
    <location>
        <begin position="445"/>
        <end position="456"/>
    </location>
</feature>
<evidence type="ECO:0000256" key="1">
    <source>
        <dbReference type="ARBA" id="ARBA00009550"/>
    </source>
</evidence>
<protein>
    <recommendedName>
        <fullName evidence="6">Alpha-taxilin</fullName>
    </recommendedName>
</protein>